<dbReference type="InterPro" id="IPR012340">
    <property type="entry name" value="NA-bd_OB-fold"/>
</dbReference>
<dbReference type="Proteomes" id="UP000717585">
    <property type="component" value="Unassembled WGS sequence"/>
</dbReference>
<dbReference type="InterPro" id="IPR005570">
    <property type="entry name" value="RPABC3"/>
</dbReference>
<comment type="caution">
    <text evidence="5">The sequence shown here is derived from an EMBL/GenBank/DDBJ whole genome shotgun (WGS) entry which is preliminary data.</text>
</comment>
<comment type="subcellular location">
    <subcellularLocation>
        <location evidence="1">Nucleus</location>
    </subcellularLocation>
</comment>
<dbReference type="EMBL" id="JAHDYR010000066">
    <property type="protein sequence ID" value="KAG9390281.1"/>
    <property type="molecule type" value="Genomic_DNA"/>
</dbReference>
<evidence type="ECO:0000256" key="1">
    <source>
        <dbReference type="ARBA" id="ARBA00004123"/>
    </source>
</evidence>
<dbReference type="GO" id="GO:0005736">
    <property type="term" value="C:RNA polymerase I complex"/>
    <property type="evidence" value="ECO:0007669"/>
    <property type="project" value="TreeGrafter"/>
</dbReference>
<evidence type="ECO:0000313" key="6">
    <source>
        <dbReference type="Proteomes" id="UP000717585"/>
    </source>
</evidence>
<reference evidence="5" key="1">
    <citation type="submission" date="2021-05" db="EMBL/GenBank/DDBJ databases">
        <title>A free-living protist that lacks canonical eukaryotic 1 DNA replication and segregation systems.</title>
        <authorList>
            <person name="Salas-Leiva D.E."/>
            <person name="Tromer E.C."/>
            <person name="Curtis B.A."/>
            <person name="Jerlstrom-Hultqvist J."/>
            <person name="Kolisko M."/>
            <person name="Yi Z."/>
            <person name="Salas-Leiva J.S."/>
            <person name="Gallot-Lavallee L."/>
            <person name="Kops G.J.P.L."/>
            <person name="Archibald J.M."/>
            <person name="Simpson A.G.B."/>
            <person name="Roger A.J."/>
        </authorList>
    </citation>
    <scope>NUCLEOTIDE SEQUENCE</scope>
    <source>
        <strain evidence="5">BICM</strain>
    </source>
</reference>
<organism evidence="5 6">
    <name type="scientific">Carpediemonas membranifera</name>
    <dbReference type="NCBI Taxonomy" id="201153"/>
    <lineage>
        <taxon>Eukaryota</taxon>
        <taxon>Metamonada</taxon>
        <taxon>Carpediemonas-like organisms</taxon>
        <taxon>Carpediemonas</taxon>
    </lineage>
</organism>
<evidence type="ECO:0000256" key="4">
    <source>
        <dbReference type="PIRNR" id="PIRNR000779"/>
    </source>
</evidence>
<dbReference type="SMART" id="SM00658">
    <property type="entry name" value="RPOL8c"/>
    <property type="match status" value="1"/>
</dbReference>
<dbReference type="PANTHER" id="PTHR10917">
    <property type="entry name" value="DNA-DIRECTED RNA POLYMERASES I, II, AND III SUBUNIT RPABC3"/>
    <property type="match status" value="1"/>
</dbReference>
<dbReference type="PANTHER" id="PTHR10917:SF0">
    <property type="entry name" value="DNA-DIRECTED RNA POLYMERASES I, II, AND III SUBUNIT RPABC3"/>
    <property type="match status" value="1"/>
</dbReference>
<keyword evidence="3 4" id="KW-0539">Nucleus</keyword>
<comment type="function">
    <text evidence="4">DNA-dependent RNA polymerase catalyzes the transcription of DNA into RNA using the four ribonucleoside triphosphates as substrates. Common component of RNA polymerases I, II and III which synthesize ribosomal RNA precursors, mRNA precursors and many functional non-coding RNAs, and small RNAs, such as 5S rRNA and tRNAs, respectively.</text>
</comment>
<dbReference type="SUPFAM" id="SSF50249">
    <property type="entry name" value="Nucleic acid-binding proteins"/>
    <property type="match status" value="1"/>
</dbReference>
<accession>A0A8J6DZE0</accession>
<evidence type="ECO:0000313" key="5">
    <source>
        <dbReference type="EMBL" id="KAG9390281.1"/>
    </source>
</evidence>
<comment type="similarity">
    <text evidence="2 4">Belongs to the eukaryotic RPB8 RNA polymerase subunit family.</text>
</comment>
<dbReference type="Gene3D" id="2.40.50.140">
    <property type="entry name" value="Nucleic acid-binding proteins"/>
    <property type="match status" value="1"/>
</dbReference>
<dbReference type="PIRSF" id="PIRSF000779">
    <property type="entry name" value="RNA_pol_Rpb8"/>
    <property type="match status" value="1"/>
</dbReference>
<proteinExistence type="inferred from homology"/>
<name>A0A8J6DZE0_9EUKA</name>
<dbReference type="OrthoDB" id="10249565at2759"/>
<dbReference type="AlphaFoldDB" id="A0A8J6DZE0"/>
<dbReference type="GO" id="GO:0003899">
    <property type="term" value="F:DNA-directed RNA polymerase activity"/>
    <property type="evidence" value="ECO:0007669"/>
    <property type="project" value="UniProtKB-UniRule"/>
</dbReference>
<protein>
    <recommendedName>
        <fullName evidence="4">DNA-directed RNA polymerases I, II, and III subunit RPABC3</fullName>
    </recommendedName>
</protein>
<gene>
    <name evidence="5" type="ORF">J8273_8321</name>
</gene>
<evidence type="ECO:0000256" key="3">
    <source>
        <dbReference type="ARBA" id="ARBA00023242"/>
    </source>
</evidence>
<dbReference type="Pfam" id="PF03870">
    <property type="entry name" value="RNA_pol_Rpb8"/>
    <property type="match status" value="1"/>
</dbReference>
<evidence type="ECO:0000256" key="2">
    <source>
        <dbReference type="ARBA" id="ARBA00008912"/>
    </source>
</evidence>
<dbReference type="GO" id="GO:0006351">
    <property type="term" value="P:DNA-templated transcription"/>
    <property type="evidence" value="ECO:0007669"/>
    <property type="project" value="UniProtKB-UniRule"/>
</dbReference>
<keyword evidence="6" id="KW-1185">Reference proteome</keyword>
<dbReference type="GO" id="GO:0005666">
    <property type="term" value="C:RNA polymerase III complex"/>
    <property type="evidence" value="ECO:0007669"/>
    <property type="project" value="TreeGrafter"/>
</dbReference>
<sequence length="152" mass="17170">MSGPAEIMTDTFQAHTLMDKDGKPVVQHFDRVTRYELTSVQGSDVMLLDVNSDLYPLKNGTSYRIRVSSVPDFNTNKDLEILQQEQSAMEYAMAGTIFRFEIADGTEADRACTVYASFGGLIMELRSTLNTLNSFAMDQKVYITMYEVQRPI</sequence>
<dbReference type="GO" id="GO:0005665">
    <property type="term" value="C:RNA polymerase II, core complex"/>
    <property type="evidence" value="ECO:0007669"/>
    <property type="project" value="UniProtKB-UniRule"/>
</dbReference>